<accession>A0A8J7KBL6</accession>
<dbReference type="RefSeq" id="WP_194561977.1">
    <property type="nucleotide sequence ID" value="NZ_JADKPV010000001.1"/>
</dbReference>
<dbReference type="GO" id="GO:0005886">
    <property type="term" value="C:plasma membrane"/>
    <property type="evidence" value="ECO:0007669"/>
    <property type="project" value="UniProtKB-SubCell"/>
</dbReference>
<feature type="transmembrane region" description="Helical" evidence="7">
    <location>
        <begin position="58"/>
        <end position="78"/>
    </location>
</feature>
<keyword evidence="4 7" id="KW-0812">Transmembrane</keyword>
<evidence type="ECO:0000256" key="7">
    <source>
        <dbReference type="SAM" id="Phobius"/>
    </source>
</evidence>
<evidence type="ECO:0000313" key="9">
    <source>
        <dbReference type="Proteomes" id="UP000622653"/>
    </source>
</evidence>
<dbReference type="EMBL" id="JADKPV010000001">
    <property type="protein sequence ID" value="MBF4500542.1"/>
    <property type="molecule type" value="Genomic_DNA"/>
</dbReference>
<dbReference type="InterPro" id="IPR007341">
    <property type="entry name" value="Transgly_assoc"/>
</dbReference>
<comment type="subcellular location">
    <subcellularLocation>
        <location evidence="1">Cell membrane</location>
        <topology evidence="1">Multi-pass membrane protein</topology>
    </subcellularLocation>
</comment>
<sequence length="84" mass="8732">MLSFLWYLIIGGILGWLAGAILGKDVPFGIPGNIIAGIVGAWIGGNLLGAWGPQVSDFYIVPALIGAIVLVAILSLILKSMNRA</sequence>
<name>A0A8J7KBL6_9BACL</name>
<feature type="transmembrane region" description="Helical" evidence="7">
    <location>
        <begin position="6"/>
        <end position="22"/>
    </location>
</feature>
<gene>
    <name evidence="8" type="ORF">IRY55_04125</name>
</gene>
<dbReference type="PANTHER" id="PTHR33884:SF3">
    <property type="entry name" value="UPF0410 PROTEIN YMGE"/>
    <property type="match status" value="1"/>
</dbReference>
<comment type="similarity">
    <text evidence="2">Belongs to the UPF0410 family.</text>
</comment>
<evidence type="ECO:0000256" key="2">
    <source>
        <dbReference type="ARBA" id="ARBA00011006"/>
    </source>
</evidence>
<reference evidence="8" key="1">
    <citation type="submission" date="2020-11" db="EMBL/GenBank/DDBJ databases">
        <title>Multidrug resistant novel bacterium Savagea serpentis sp. nov., isolated from the scats of a vine snake (Ahaetulla nasuta).</title>
        <authorList>
            <person name="Venkata Ramana V."/>
            <person name="Vikas Patil S."/>
            <person name="Yogita Lugani V."/>
        </authorList>
    </citation>
    <scope>NUCLEOTIDE SEQUENCE</scope>
    <source>
        <strain evidence="8">SN6</strain>
    </source>
</reference>
<keyword evidence="9" id="KW-1185">Reference proteome</keyword>
<evidence type="ECO:0000256" key="5">
    <source>
        <dbReference type="ARBA" id="ARBA00022989"/>
    </source>
</evidence>
<dbReference type="AlphaFoldDB" id="A0A8J7KBL6"/>
<keyword evidence="5 7" id="KW-1133">Transmembrane helix</keyword>
<protein>
    <submittedName>
        <fullName evidence="8">GlsB/YeaQ/YmgE family stress response membrane protein</fullName>
    </submittedName>
</protein>
<comment type="caution">
    <text evidence="8">The sequence shown here is derived from an EMBL/GenBank/DDBJ whole genome shotgun (WGS) entry which is preliminary data.</text>
</comment>
<dbReference type="Pfam" id="PF04226">
    <property type="entry name" value="Transgly_assoc"/>
    <property type="match status" value="1"/>
</dbReference>
<evidence type="ECO:0000256" key="1">
    <source>
        <dbReference type="ARBA" id="ARBA00004651"/>
    </source>
</evidence>
<feature type="transmembrane region" description="Helical" evidence="7">
    <location>
        <begin position="34"/>
        <end position="52"/>
    </location>
</feature>
<dbReference type="PANTHER" id="PTHR33884">
    <property type="entry name" value="UPF0410 PROTEIN YMGE"/>
    <property type="match status" value="1"/>
</dbReference>
<proteinExistence type="inferred from homology"/>
<evidence type="ECO:0000256" key="3">
    <source>
        <dbReference type="ARBA" id="ARBA00022475"/>
    </source>
</evidence>
<evidence type="ECO:0000256" key="4">
    <source>
        <dbReference type="ARBA" id="ARBA00022692"/>
    </source>
</evidence>
<dbReference type="Proteomes" id="UP000622653">
    <property type="component" value="Unassembled WGS sequence"/>
</dbReference>
<evidence type="ECO:0000313" key="8">
    <source>
        <dbReference type="EMBL" id="MBF4500542.1"/>
    </source>
</evidence>
<keyword evidence="3" id="KW-1003">Cell membrane</keyword>
<organism evidence="8 9">
    <name type="scientific">Savagea serpentis</name>
    <dbReference type="NCBI Taxonomy" id="2785297"/>
    <lineage>
        <taxon>Bacteria</taxon>
        <taxon>Bacillati</taxon>
        <taxon>Bacillota</taxon>
        <taxon>Bacilli</taxon>
        <taxon>Bacillales</taxon>
        <taxon>Caryophanaceae</taxon>
        <taxon>Savagea</taxon>
    </lineage>
</organism>
<evidence type="ECO:0000256" key="6">
    <source>
        <dbReference type="ARBA" id="ARBA00023136"/>
    </source>
</evidence>
<keyword evidence="6 7" id="KW-0472">Membrane</keyword>